<dbReference type="AlphaFoldDB" id="A0A3L6TJG6"/>
<evidence type="ECO:0000313" key="2">
    <source>
        <dbReference type="EMBL" id="RLN40482.1"/>
    </source>
</evidence>
<dbReference type="STRING" id="4540.A0A3L6TJG6"/>
<dbReference type="Proteomes" id="UP000275267">
    <property type="component" value="Unassembled WGS sequence"/>
</dbReference>
<evidence type="ECO:0000256" key="1">
    <source>
        <dbReference type="SAM" id="Coils"/>
    </source>
</evidence>
<dbReference type="EMBL" id="PQIB02000001">
    <property type="protein sequence ID" value="RLN40482.1"/>
    <property type="molecule type" value="Genomic_DNA"/>
</dbReference>
<protein>
    <submittedName>
        <fullName evidence="2">Uncharacterized protein</fullName>
    </submittedName>
</protein>
<dbReference type="OrthoDB" id="10563804at2759"/>
<gene>
    <name evidence="2" type="ORF">C2845_PM01G43810</name>
</gene>
<feature type="coiled-coil region" evidence="1">
    <location>
        <begin position="60"/>
        <end position="90"/>
    </location>
</feature>
<sequence length="97" mass="11168">MRAPLIRRVGRRSSPRRLVSDAEGYAFKLRAVVDENHENMALKQALAKRESELQFVQMKYADEACKLTVVQRQLKELTEENKQLSELTVNRSLGPLL</sequence>
<proteinExistence type="predicted"/>
<comment type="caution">
    <text evidence="2">The sequence shown here is derived from an EMBL/GenBank/DDBJ whole genome shotgun (WGS) entry which is preliminary data.</text>
</comment>
<accession>A0A3L6TJG6</accession>
<reference evidence="3" key="1">
    <citation type="journal article" date="2019" name="Nat. Commun.">
        <title>The genome of broomcorn millet.</title>
        <authorList>
            <person name="Zou C."/>
            <person name="Miki D."/>
            <person name="Li D."/>
            <person name="Tang Q."/>
            <person name="Xiao L."/>
            <person name="Rajput S."/>
            <person name="Deng P."/>
            <person name="Jia W."/>
            <person name="Huang R."/>
            <person name="Zhang M."/>
            <person name="Sun Y."/>
            <person name="Hu J."/>
            <person name="Fu X."/>
            <person name="Schnable P.S."/>
            <person name="Li F."/>
            <person name="Zhang H."/>
            <person name="Feng B."/>
            <person name="Zhu X."/>
            <person name="Liu R."/>
            <person name="Schnable J.C."/>
            <person name="Zhu J.-K."/>
            <person name="Zhang H."/>
        </authorList>
    </citation>
    <scope>NUCLEOTIDE SEQUENCE [LARGE SCALE GENOMIC DNA]</scope>
</reference>
<keyword evidence="1" id="KW-0175">Coiled coil</keyword>
<organism evidence="2 3">
    <name type="scientific">Panicum miliaceum</name>
    <name type="common">Proso millet</name>
    <name type="synonym">Broomcorn millet</name>
    <dbReference type="NCBI Taxonomy" id="4540"/>
    <lineage>
        <taxon>Eukaryota</taxon>
        <taxon>Viridiplantae</taxon>
        <taxon>Streptophyta</taxon>
        <taxon>Embryophyta</taxon>
        <taxon>Tracheophyta</taxon>
        <taxon>Spermatophyta</taxon>
        <taxon>Magnoliopsida</taxon>
        <taxon>Liliopsida</taxon>
        <taxon>Poales</taxon>
        <taxon>Poaceae</taxon>
        <taxon>PACMAD clade</taxon>
        <taxon>Panicoideae</taxon>
        <taxon>Panicodae</taxon>
        <taxon>Paniceae</taxon>
        <taxon>Panicinae</taxon>
        <taxon>Panicum</taxon>
        <taxon>Panicum sect. Panicum</taxon>
    </lineage>
</organism>
<keyword evidence="3" id="KW-1185">Reference proteome</keyword>
<name>A0A3L6TJG6_PANMI</name>
<evidence type="ECO:0000313" key="3">
    <source>
        <dbReference type="Proteomes" id="UP000275267"/>
    </source>
</evidence>